<keyword evidence="3" id="KW-1133">Transmembrane helix</keyword>
<evidence type="ECO:0000259" key="5">
    <source>
        <dbReference type="Pfam" id="PF01571"/>
    </source>
</evidence>
<dbReference type="InterPro" id="IPR028896">
    <property type="entry name" value="GcvT/YgfZ/DmdA"/>
</dbReference>
<dbReference type="InterPro" id="IPR032503">
    <property type="entry name" value="FAO_M"/>
</dbReference>
<dbReference type="Pfam" id="PF16350">
    <property type="entry name" value="FAO_M"/>
    <property type="match status" value="1"/>
</dbReference>
<feature type="domain" description="GCVT N-terminal" evidence="5">
    <location>
        <begin position="423"/>
        <end position="701"/>
    </location>
</feature>
<comment type="similarity">
    <text evidence="1">Belongs to the GcvT family.</text>
</comment>
<dbReference type="EMBL" id="LANI01000022">
    <property type="protein sequence ID" value="KKJ76022.1"/>
    <property type="molecule type" value="Genomic_DNA"/>
</dbReference>
<dbReference type="PROSITE" id="PS51257">
    <property type="entry name" value="PROKAR_LIPOPROTEIN"/>
    <property type="match status" value="1"/>
</dbReference>
<dbReference type="InterPro" id="IPR029043">
    <property type="entry name" value="GcvT/YgfZ_C"/>
</dbReference>
<name>A0A0M2R299_9PROT</name>
<feature type="domain" description="Aminomethyltransferase C-terminal" evidence="6">
    <location>
        <begin position="723"/>
        <end position="799"/>
    </location>
</feature>
<reference evidence="8 9" key="1">
    <citation type="submission" date="2015-03" db="EMBL/GenBank/DDBJ databases">
        <title>Genome sequence of Kiloniella sp. P1-1, isolated from the gut microflora of Pacific white shrimp, Penaeus vannamei.</title>
        <authorList>
            <person name="Shao Z."/>
            <person name="Wang L."/>
            <person name="Li X."/>
        </authorList>
    </citation>
    <scope>NUCLEOTIDE SEQUENCE [LARGE SCALE GENOMIC DNA]</scope>
    <source>
        <strain evidence="8 9">P1-1</strain>
    </source>
</reference>
<dbReference type="AlphaFoldDB" id="A0A0M2R299"/>
<evidence type="ECO:0000259" key="6">
    <source>
        <dbReference type="Pfam" id="PF08669"/>
    </source>
</evidence>
<dbReference type="SUPFAM" id="SSF101790">
    <property type="entry name" value="Aminomethyltransferase beta-barrel domain"/>
    <property type="match status" value="1"/>
</dbReference>
<dbReference type="Gene3D" id="3.30.1360.120">
    <property type="entry name" value="Probable tRNA modification gtpase trme, domain 1"/>
    <property type="match status" value="1"/>
</dbReference>
<dbReference type="InterPro" id="IPR013977">
    <property type="entry name" value="GcvT_C"/>
</dbReference>
<evidence type="ECO:0000259" key="4">
    <source>
        <dbReference type="Pfam" id="PF01266"/>
    </source>
</evidence>
<dbReference type="Gene3D" id="3.30.9.10">
    <property type="entry name" value="D-Amino Acid Oxidase, subunit A, domain 2"/>
    <property type="match status" value="1"/>
</dbReference>
<evidence type="ECO:0000313" key="9">
    <source>
        <dbReference type="Proteomes" id="UP000034491"/>
    </source>
</evidence>
<dbReference type="InterPro" id="IPR036188">
    <property type="entry name" value="FAD/NAD-bd_sf"/>
</dbReference>
<gene>
    <name evidence="8" type="ORF">WH95_14720</name>
</gene>
<dbReference type="SUPFAM" id="SSF103025">
    <property type="entry name" value="Folate-binding domain"/>
    <property type="match status" value="1"/>
</dbReference>
<dbReference type="PATRIC" id="fig|1549748.8.peg.1696"/>
<dbReference type="Pfam" id="PF01571">
    <property type="entry name" value="GCV_T"/>
    <property type="match status" value="1"/>
</dbReference>
<dbReference type="Proteomes" id="UP000034491">
    <property type="component" value="Unassembled WGS sequence"/>
</dbReference>
<dbReference type="RefSeq" id="WP_046508628.1">
    <property type="nucleotide sequence ID" value="NZ_LANI01000022.1"/>
</dbReference>
<evidence type="ECO:0000313" key="8">
    <source>
        <dbReference type="EMBL" id="KKJ76022.1"/>
    </source>
</evidence>
<dbReference type="STRING" id="1549748.WH95_14720"/>
<dbReference type="Gene3D" id="3.50.50.60">
    <property type="entry name" value="FAD/NAD(P)-binding domain"/>
    <property type="match status" value="1"/>
</dbReference>
<sequence>MTDRRHVEVLVVGGGIIGCSIAYHLTRMGKQDVAVLEKNQLTHGATWHAAGLVGQLRSSRNTTRMLQKSVELYDKLEAETGQALDWKKVGSLRLASSKDRMLEIKRLATTSKSFGLEMQILTTQEAQELFPIMTTDGVEGAAYIPSDGYIDPSSVCQALAKGARDQGAKIYQGVEVLEVRRNGRQATEVVTSEGTWTFDILVNAGGMWSRDLGKLSNVKVPACALEHQYMITDPIPDMPKNMPTMRDPDRLVYYKPEVRGMVVGGYEKGTLPFGDDGIPQGFGRELLGGNFDRFEQLACLASEITPVINSVGIRELINGPIPYSADGDFVMGKAVELDNYFVASGFLYGIAAGGGAGQMMAEWIVNEAPSLDLWPLDIRRFSEHHNTNYFMYNRAVEHYGGHYLLHKPGEEAEAARGIRRSPLYDILKEKGACYGSKAGWERPNWFAQDREEAVDQLDFDRKKTNWFSPVAKECKAVRENVGLIDQSSFAKMEVVGPGALAALQRLAISNLDKPDGSVIYTQLCNEKGGIEADLTICRLGRERFYIITGSGFATHDFHWIKSHLPADGSVHTFDVTSARAVINICGPNSRAVLQSVTREDISNDAFPFSTCQQIEIGAATLWALRIGYVGELGWELHIPTEFTAHVYEKLWEAGQSYEIANIGYRAIDSLRLEKGYVYWSSEVTPDYNPYAAGLGFKVALKSKENFIGREALLSIKESGPTEKLSTFTVEADVSLYGAETIFHGDDVVGLTTSANHGHTIGTQIAMGYLPASLADQQGFEIEAFGKRYPAVRVDGALYDPTNKRLKM</sequence>
<dbReference type="Gene3D" id="2.40.30.110">
    <property type="entry name" value="Aminomethyltransferase beta-barrel domains"/>
    <property type="match status" value="1"/>
</dbReference>
<dbReference type="InterPro" id="IPR006222">
    <property type="entry name" value="GCVT_N"/>
</dbReference>
<dbReference type="Gene3D" id="3.30.70.1400">
    <property type="entry name" value="Aminomethyltransferase beta-barrel domains"/>
    <property type="match status" value="1"/>
</dbReference>
<feature type="domain" description="FAD dependent oxidoreductase central" evidence="7">
    <location>
        <begin position="369"/>
        <end position="421"/>
    </location>
</feature>
<comment type="caution">
    <text evidence="8">The sequence shown here is derived from an EMBL/GenBank/DDBJ whole genome shotgun (WGS) entry which is preliminary data.</text>
</comment>
<keyword evidence="3" id="KW-0472">Membrane</keyword>
<evidence type="ECO:0000259" key="7">
    <source>
        <dbReference type="Pfam" id="PF16350"/>
    </source>
</evidence>
<dbReference type="SUPFAM" id="SSF54373">
    <property type="entry name" value="FAD-linked reductases, C-terminal domain"/>
    <property type="match status" value="1"/>
</dbReference>
<feature type="transmembrane region" description="Helical" evidence="3">
    <location>
        <begin position="7"/>
        <end position="25"/>
    </location>
</feature>
<organism evidence="8 9">
    <name type="scientific">Kiloniella litopenaei</name>
    <dbReference type="NCBI Taxonomy" id="1549748"/>
    <lineage>
        <taxon>Bacteria</taxon>
        <taxon>Pseudomonadati</taxon>
        <taxon>Pseudomonadota</taxon>
        <taxon>Alphaproteobacteria</taxon>
        <taxon>Rhodospirillales</taxon>
        <taxon>Kiloniellaceae</taxon>
        <taxon>Kiloniella</taxon>
    </lineage>
</organism>
<keyword evidence="2" id="KW-0560">Oxidoreductase</keyword>
<dbReference type="InterPro" id="IPR027266">
    <property type="entry name" value="TrmE/GcvT-like"/>
</dbReference>
<proteinExistence type="inferred from homology"/>
<keyword evidence="9" id="KW-1185">Reference proteome</keyword>
<evidence type="ECO:0000256" key="3">
    <source>
        <dbReference type="SAM" id="Phobius"/>
    </source>
</evidence>
<evidence type="ECO:0000256" key="1">
    <source>
        <dbReference type="ARBA" id="ARBA00008609"/>
    </source>
</evidence>
<dbReference type="Pfam" id="PF01266">
    <property type="entry name" value="DAO"/>
    <property type="match status" value="1"/>
</dbReference>
<accession>A0A0M2R299</accession>
<dbReference type="OrthoDB" id="9804379at2"/>
<dbReference type="InterPro" id="IPR006076">
    <property type="entry name" value="FAD-dep_OxRdtase"/>
</dbReference>
<dbReference type="GO" id="GO:0016491">
    <property type="term" value="F:oxidoreductase activity"/>
    <property type="evidence" value="ECO:0007669"/>
    <property type="project" value="UniProtKB-KW"/>
</dbReference>
<dbReference type="PANTHER" id="PTHR43757:SF2">
    <property type="entry name" value="AMINOMETHYLTRANSFERASE, MITOCHONDRIAL"/>
    <property type="match status" value="1"/>
</dbReference>
<dbReference type="SUPFAM" id="SSF51905">
    <property type="entry name" value="FAD/NAD(P)-binding domain"/>
    <property type="match status" value="1"/>
</dbReference>
<evidence type="ECO:0000256" key="2">
    <source>
        <dbReference type="ARBA" id="ARBA00023002"/>
    </source>
</evidence>
<feature type="domain" description="FAD dependent oxidoreductase" evidence="4">
    <location>
        <begin position="9"/>
        <end position="363"/>
    </location>
</feature>
<protein>
    <submittedName>
        <fullName evidence="8">Sarcosine dehydrogenase</fullName>
    </submittedName>
</protein>
<keyword evidence="3" id="KW-0812">Transmembrane</keyword>
<dbReference type="Pfam" id="PF08669">
    <property type="entry name" value="GCV_T_C"/>
    <property type="match status" value="1"/>
</dbReference>
<dbReference type="PANTHER" id="PTHR43757">
    <property type="entry name" value="AMINOMETHYLTRANSFERASE"/>
    <property type="match status" value="1"/>
</dbReference>